<name>A0AAE6FS11_9PROT</name>
<keyword evidence="3" id="KW-0813">Transport</keyword>
<sequence>MSRHIPFHIDLPKAIGVSIAIHIILMVGLPEFNKPLLTPQEMSVTISSSPIQQPIEKIETPEPIKKVEPIQKIEKKITPIIDKNATTVAQPAPKEVAPPAPAEVISKIPNVVPQEQVTQSIESYSSLLANAIAKYKQYPKIAQMRGWQGTVIADLEIDSKGSVISVKIKKSSTYEVLDNEALEMIKKASPFPAPPDNLRGKNFNVLVPISFKLE</sequence>
<keyword evidence="8" id="KW-1133">Transmembrane helix</keyword>
<dbReference type="RefSeq" id="WP_139872830.1">
    <property type="nucleotide sequence ID" value="NZ_CP040985.1"/>
</dbReference>
<dbReference type="GO" id="GO:0031992">
    <property type="term" value="F:energy transducer activity"/>
    <property type="evidence" value="ECO:0007669"/>
    <property type="project" value="TreeGrafter"/>
</dbReference>
<dbReference type="SUPFAM" id="SSF74653">
    <property type="entry name" value="TolA/TonB C-terminal domain"/>
    <property type="match status" value="1"/>
</dbReference>
<dbReference type="AlphaFoldDB" id="A0AAE6FS11"/>
<comment type="subcellular location">
    <subcellularLocation>
        <location evidence="1">Cell inner membrane</location>
        <topology evidence="1">Single-pass membrane protein</topology>
        <orientation evidence="1">Periplasmic side</orientation>
    </subcellularLocation>
</comment>
<dbReference type="PANTHER" id="PTHR33446:SF2">
    <property type="entry name" value="PROTEIN TONB"/>
    <property type="match status" value="1"/>
</dbReference>
<dbReference type="PROSITE" id="PS52015">
    <property type="entry name" value="TONB_CTD"/>
    <property type="match status" value="1"/>
</dbReference>
<feature type="domain" description="TonB C-terminal" evidence="10">
    <location>
        <begin position="123"/>
        <end position="214"/>
    </location>
</feature>
<evidence type="ECO:0000256" key="1">
    <source>
        <dbReference type="ARBA" id="ARBA00004383"/>
    </source>
</evidence>
<organism evidence="11 12">
    <name type="scientific">Candidatus Methylopumilus rimovensis</name>
    <dbReference type="NCBI Taxonomy" id="2588535"/>
    <lineage>
        <taxon>Bacteria</taxon>
        <taxon>Pseudomonadati</taxon>
        <taxon>Pseudomonadota</taxon>
        <taxon>Betaproteobacteria</taxon>
        <taxon>Nitrosomonadales</taxon>
        <taxon>Methylophilaceae</taxon>
        <taxon>Candidatus Methylopumilus</taxon>
    </lineage>
</organism>
<dbReference type="InterPro" id="IPR051045">
    <property type="entry name" value="TonB-dependent_transducer"/>
</dbReference>
<dbReference type="EMBL" id="CP040986">
    <property type="protein sequence ID" value="QDD12924.1"/>
    <property type="molecule type" value="Genomic_DNA"/>
</dbReference>
<keyword evidence="5" id="KW-0997">Cell inner membrane</keyword>
<dbReference type="PANTHER" id="PTHR33446">
    <property type="entry name" value="PROTEIN TONB-RELATED"/>
    <property type="match status" value="1"/>
</dbReference>
<dbReference type="KEGG" id="mrk:FIT61_00195"/>
<keyword evidence="6" id="KW-0812">Transmembrane</keyword>
<keyword evidence="12" id="KW-1185">Reference proteome</keyword>
<dbReference type="Pfam" id="PF03544">
    <property type="entry name" value="TonB_C"/>
    <property type="match status" value="1"/>
</dbReference>
<keyword evidence="9" id="KW-0472">Membrane</keyword>
<dbReference type="Proteomes" id="UP000312102">
    <property type="component" value="Chromosome"/>
</dbReference>
<evidence type="ECO:0000256" key="6">
    <source>
        <dbReference type="ARBA" id="ARBA00022692"/>
    </source>
</evidence>
<dbReference type="NCBIfam" id="TIGR01352">
    <property type="entry name" value="tonB_Cterm"/>
    <property type="match status" value="1"/>
</dbReference>
<dbReference type="GO" id="GO:0098797">
    <property type="term" value="C:plasma membrane protein complex"/>
    <property type="evidence" value="ECO:0007669"/>
    <property type="project" value="TreeGrafter"/>
</dbReference>
<dbReference type="GO" id="GO:0055085">
    <property type="term" value="P:transmembrane transport"/>
    <property type="evidence" value="ECO:0007669"/>
    <property type="project" value="InterPro"/>
</dbReference>
<evidence type="ECO:0000256" key="8">
    <source>
        <dbReference type="ARBA" id="ARBA00022989"/>
    </source>
</evidence>
<protein>
    <submittedName>
        <fullName evidence="11">Energy transducer TonB</fullName>
    </submittedName>
</protein>
<dbReference type="InterPro" id="IPR037682">
    <property type="entry name" value="TonB_C"/>
</dbReference>
<evidence type="ECO:0000313" key="12">
    <source>
        <dbReference type="Proteomes" id="UP000312102"/>
    </source>
</evidence>
<gene>
    <name evidence="11" type="ORF">FIT61_00195</name>
</gene>
<dbReference type="GO" id="GO:0015031">
    <property type="term" value="P:protein transport"/>
    <property type="evidence" value="ECO:0007669"/>
    <property type="project" value="UniProtKB-KW"/>
</dbReference>
<evidence type="ECO:0000256" key="7">
    <source>
        <dbReference type="ARBA" id="ARBA00022927"/>
    </source>
</evidence>
<reference evidence="11 12" key="1">
    <citation type="journal article" date="2019" name="ISME J.">
        <title>Evolution in action: habitat transition from sediment to the pelagial leads to genome streamlining in Methylophilaceae.</title>
        <authorList>
            <person name="Salcher M."/>
            <person name="Schaefle D."/>
            <person name="Kaspar M."/>
            <person name="Neuenschwander S.M."/>
            <person name="Ghai R."/>
        </authorList>
    </citation>
    <scope>NUCLEOTIDE SEQUENCE [LARGE SCALE GENOMIC DNA]</scope>
    <source>
        <strain evidence="11 12">MMS-RI-1</strain>
    </source>
</reference>
<proteinExistence type="inferred from homology"/>
<evidence type="ECO:0000313" key="11">
    <source>
        <dbReference type="EMBL" id="QDD12924.1"/>
    </source>
</evidence>
<evidence type="ECO:0000256" key="4">
    <source>
        <dbReference type="ARBA" id="ARBA00022475"/>
    </source>
</evidence>
<evidence type="ECO:0000256" key="5">
    <source>
        <dbReference type="ARBA" id="ARBA00022519"/>
    </source>
</evidence>
<evidence type="ECO:0000256" key="3">
    <source>
        <dbReference type="ARBA" id="ARBA00022448"/>
    </source>
</evidence>
<dbReference type="Gene3D" id="3.30.1150.10">
    <property type="match status" value="1"/>
</dbReference>
<keyword evidence="7" id="KW-0653">Protein transport</keyword>
<evidence type="ECO:0000256" key="2">
    <source>
        <dbReference type="ARBA" id="ARBA00006555"/>
    </source>
</evidence>
<dbReference type="InterPro" id="IPR006260">
    <property type="entry name" value="TonB/TolA_C"/>
</dbReference>
<keyword evidence="4" id="KW-1003">Cell membrane</keyword>
<evidence type="ECO:0000256" key="9">
    <source>
        <dbReference type="ARBA" id="ARBA00023136"/>
    </source>
</evidence>
<accession>A0AAE6FS11</accession>
<evidence type="ECO:0000259" key="10">
    <source>
        <dbReference type="PROSITE" id="PS52015"/>
    </source>
</evidence>
<comment type="similarity">
    <text evidence="2">Belongs to the TonB family.</text>
</comment>